<gene>
    <name evidence="2" type="ORF">PFISCL1PPCAC_20587</name>
</gene>
<dbReference type="Proteomes" id="UP001432322">
    <property type="component" value="Unassembled WGS sequence"/>
</dbReference>
<protein>
    <submittedName>
        <fullName evidence="2">Uncharacterized protein</fullName>
    </submittedName>
</protein>
<dbReference type="EMBL" id="BTSY01000005">
    <property type="protein sequence ID" value="GMT29290.1"/>
    <property type="molecule type" value="Genomic_DNA"/>
</dbReference>
<dbReference type="AlphaFoldDB" id="A0AAV5WF95"/>
<keyword evidence="3" id="KW-1185">Reference proteome</keyword>
<sequence>AYRTPRIGTMARLWLVSVLVVVGLAGVAHSTNCHVVPEAEIADRIMKSKLADASTGGSASGSDACAAGQDWCQVTVKKAAAAGGKAKYSKECVAAPAGATATVCKGTPTQQTCTCKGDNCNQDLNALYKAPTDTVNTIDALEKIGVVYSDKALAFFNLLAEVPVTQPTGKAEATTAAGAGETATGGSTDFAGSLSLLMSTFLFVIRQFV</sequence>
<dbReference type="SUPFAM" id="SSF57302">
    <property type="entry name" value="Snake toxin-like"/>
    <property type="match status" value="1"/>
</dbReference>
<evidence type="ECO:0000256" key="1">
    <source>
        <dbReference type="SAM" id="SignalP"/>
    </source>
</evidence>
<reference evidence="2" key="1">
    <citation type="submission" date="2023-10" db="EMBL/GenBank/DDBJ databases">
        <title>Genome assembly of Pristionchus species.</title>
        <authorList>
            <person name="Yoshida K."/>
            <person name="Sommer R.J."/>
        </authorList>
    </citation>
    <scope>NUCLEOTIDE SEQUENCE</scope>
    <source>
        <strain evidence="2">RS5133</strain>
    </source>
</reference>
<proteinExistence type="predicted"/>
<feature type="non-terminal residue" evidence="2">
    <location>
        <position position="1"/>
    </location>
</feature>
<feature type="signal peptide" evidence="1">
    <location>
        <begin position="1"/>
        <end position="30"/>
    </location>
</feature>
<evidence type="ECO:0000313" key="3">
    <source>
        <dbReference type="Proteomes" id="UP001432322"/>
    </source>
</evidence>
<dbReference type="InterPro" id="IPR045860">
    <property type="entry name" value="Snake_toxin-like_sf"/>
</dbReference>
<feature type="chain" id="PRO_5043708636" evidence="1">
    <location>
        <begin position="31"/>
        <end position="209"/>
    </location>
</feature>
<evidence type="ECO:0000313" key="2">
    <source>
        <dbReference type="EMBL" id="GMT29290.1"/>
    </source>
</evidence>
<accession>A0AAV5WF95</accession>
<comment type="caution">
    <text evidence="2">The sequence shown here is derived from an EMBL/GenBank/DDBJ whole genome shotgun (WGS) entry which is preliminary data.</text>
</comment>
<name>A0AAV5WF95_9BILA</name>
<organism evidence="2 3">
    <name type="scientific">Pristionchus fissidentatus</name>
    <dbReference type="NCBI Taxonomy" id="1538716"/>
    <lineage>
        <taxon>Eukaryota</taxon>
        <taxon>Metazoa</taxon>
        <taxon>Ecdysozoa</taxon>
        <taxon>Nematoda</taxon>
        <taxon>Chromadorea</taxon>
        <taxon>Rhabditida</taxon>
        <taxon>Rhabditina</taxon>
        <taxon>Diplogasteromorpha</taxon>
        <taxon>Diplogasteroidea</taxon>
        <taxon>Neodiplogasteridae</taxon>
        <taxon>Pristionchus</taxon>
    </lineage>
</organism>
<keyword evidence="1" id="KW-0732">Signal</keyword>